<dbReference type="GO" id="GO:0005856">
    <property type="term" value="C:cytoskeleton"/>
    <property type="evidence" value="ECO:0007669"/>
    <property type="project" value="UniProtKB-SubCell"/>
</dbReference>
<feature type="transmembrane region" description="Helical" evidence="17">
    <location>
        <begin position="92"/>
        <end position="121"/>
    </location>
</feature>
<evidence type="ECO:0000256" key="2">
    <source>
        <dbReference type="ARBA" id="ARBA00004245"/>
    </source>
</evidence>
<organism evidence="18 19">
    <name type="scientific">Heterodera schachtii</name>
    <name type="common">Sugarbeet cyst nematode worm</name>
    <name type="synonym">Tylenchus schachtii</name>
    <dbReference type="NCBI Taxonomy" id="97005"/>
    <lineage>
        <taxon>Eukaryota</taxon>
        <taxon>Metazoa</taxon>
        <taxon>Ecdysozoa</taxon>
        <taxon>Nematoda</taxon>
        <taxon>Chromadorea</taxon>
        <taxon>Rhabditida</taxon>
        <taxon>Tylenchina</taxon>
        <taxon>Tylenchomorpha</taxon>
        <taxon>Tylenchoidea</taxon>
        <taxon>Heteroderidae</taxon>
        <taxon>Heteroderinae</taxon>
        <taxon>Heterodera</taxon>
    </lineage>
</organism>
<proteinExistence type="inferred from homology"/>
<evidence type="ECO:0000256" key="9">
    <source>
        <dbReference type="ARBA" id="ARBA00022968"/>
    </source>
</evidence>
<evidence type="ECO:0000256" key="4">
    <source>
        <dbReference type="ARBA" id="ARBA00007574"/>
    </source>
</evidence>
<keyword evidence="7" id="KW-0963">Cytoplasm</keyword>
<keyword evidence="8 17" id="KW-0812">Transmembrane</keyword>
<evidence type="ECO:0000256" key="12">
    <source>
        <dbReference type="ARBA" id="ARBA00023157"/>
    </source>
</evidence>
<keyword evidence="14" id="KW-0206">Cytoskeleton</keyword>
<evidence type="ECO:0000256" key="15">
    <source>
        <dbReference type="ARBA" id="ARBA00026041"/>
    </source>
</evidence>
<dbReference type="Proteomes" id="UP001620645">
    <property type="component" value="Unassembled WGS sequence"/>
</dbReference>
<evidence type="ECO:0000256" key="8">
    <source>
        <dbReference type="ARBA" id="ARBA00022692"/>
    </source>
</evidence>
<evidence type="ECO:0000256" key="16">
    <source>
        <dbReference type="SAM" id="MobiDB-lite"/>
    </source>
</evidence>
<comment type="subcellular location">
    <subcellularLocation>
        <location evidence="3">Cell membrane</location>
        <location evidence="3">Sarcolemma</location>
        <topology evidence="3">Single-pass type II membrane protein</topology>
    </subcellularLocation>
    <subcellularLocation>
        <location evidence="2">Cytoplasm</location>
        <location evidence="2">Cytoskeleton</location>
    </subcellularLocation>
</comment>
<protein>
    <recommendedName>
        <fullName evidence="5">Beta-sarcoglycan</fullName>
    </recommendedName>
</protein>
<comment type="subunit">
    <text evidence="15">Cross-link to form 2 major subcomplexes: one consisting of SGCB, SGCD and SGCG and the other consisting of SGCB and SGCD. The association between SGCB and SGCG is particularly strong while SGCA is loosely associated with the other sarcoglycans.</text>
</comment>
<keyword evidence="12" id="KW-1015">Disulfide bond</keyword>
<sequence length="356" mass="39091">MFSPLSPQSPQYLRSSRRNSCSSSSQAEGGVGGTELAPRRQSSLKALYRHRWSEGAVGEDNASLALAHDEGQLAVRRGREEKLRTAGLRRQALIGLFCWLAVLFLLALLLLVLHLSLISVLQMSPQGMRSLRLFTYENAQTGKSEPAVHFTASEVHLGKVISSSGKVLGARESEISIRGSRIRIGAGGERTQNGTLFILQEGLCRVEEADQFQIRQSSTGKILFNARNPPVGIDRRIKRISARHIVTNKLRSPVDEELRIAGEDISLRGNERIRMEAKRLNGSANRIGIKTTDDGSIHLASRRVFVGSKWHSLPISSSPSLTASVDAFRVCLCQKRPKLFLVPGNRPCGAHSAICQ</sequence>
<keyword evidence="9" id="KW-0735">Signal-anchor</keyword>
<dbReference type="InterPro" id="IPR027659">
    <property type="entry name" value="Sgcb"/>
</dbReference>
<evidence type="ECO:0000313" key="18">
    <source>
        <dbReference type="EMBL" id="KAL3090257.1"/>
    </source>
</evidence>
<evidence type="ECO:0000256" key="5">
    <source>
        <dbReference type="ARBA" id="ARBA00015329"/>
    </source>
</evidence>
<evidence type="ECO:0000256" key="6">
    <source>
        <dbReference type="ARBA" id="ARBA00022475"/>
    </source>
</evidence>
<evidence type="ECO:0000256" key="13">
    <source>
        <dbReference type="ARBA" id="ARBA00023180"/>
    </source>
</evidence>
<dbReference type="EMBL" id="JBICCN010000143">
    <property type="protein sequence ID" value="KAL3090257.1"/>
    <property type="molecule type" value="Genomic_DNA"/>
</dbReference>
<dbReference type="Pfam" id="PF04790">
    <property type="entry name" value="Sarcoglycan_1"/>
    <property type="match status" value="1"/>
</dbReference>
<keyword evidence="11 17" id="KW-0472">Membrane</keyword>
<evidence type="ECO:0000256" key="7">
    <source>
        <dbReference type="ARBA" id="ARBA00022490"/>
    </source>
</evidence>
<evidence type="ECO:0000256" key="14">
    <source>
        <dbReference type="ARBA" id="ARBA00023212"/>
    </source>
</evidence>
<evidence type="ECO:0000256" key="10">
    <source>
        <dbReference type="ARBA" id="ARBA00022989"/>
    </source>
</evidence>
<dbReference type="PANTHER" id="PTHR21142:SF2">
    <property type="entry name" value="BETA-SARCOGLYCAN"/>
    <property type="match status" value="1"/>
</dbReference>
<keyword evidence="19" id="KW-1185">Reference proteome</keyword>
<dbReference type="PANTHER" id="PTHR21142">
    <property type="entry name" value="SARCOGLYCANS"/>
    <property type="match status" value="1"/>
</dbReference>
<feature type="compositionally biased region" description="Polar residues" evidence="16">
    <location>
        <begin position="1"/>
        <end position="13"/>
    </location>
</feature>
<dbReference type="GO" id="GO:0042383">
    <property type="term" value="C:sarcolemma"/>
    <property type="evidence" value="ECO:0007669"/>
    <property type="project" value="UniProtKB-SubCell"/>
</dbReference>
<gene>
    <name evidence="18" type="ORF">niasHS_006709</name>
</gene>
<evidence type="ECO:0000256" key="11">
    <source>
        <dbReference type="ARBA" id="ARBA00023136"/>
    </source>
</evidence>
<keyword evidence="10 17" id="KW-1133">Transmembrane helix</keyword>
<name>A0ABD2JI26_HETSC</name>
<feature type="region of interest" description="Disordered" evidence="16">
    <location>
        <begin position="1"/>
        <end position="38"/>
    </location>
</feature>
<evidence type="ECO:0000256" key="1">
    <source>
        <dbReference type="ARBA" id="ARBA00002860"/>
    </source>
</evidence>
<evidence type="ECO:0000256" key="17">
    <source>
        <dbReference type="SAM" id="Phobius"/>
    </source>
</evidence>
<comment type="caution">
    <text evidence="18">The sequence shown here is derived from an EMBL/GenBank/DDBJ whole genome shotgun (WGS) entry which is preliminary data.</text>
</comment>
<dbReference type="InterPro" id="IPR006875">
    <property type="entry name" value="Sarcoglycan"/>
</dbReference>
<dbReference type="AlphaFoldDB" id="A0ABD2JI26"/>
<reference evidence="18 19" key="1">
    <citation type="submission" date="2024-10" db="EMBL/GenBank/DDBJ databases">
        <authorList>
            <person name="Kim D."/>
        </authorList>
    </citation>
    <scope>NUCLEOTIDE SEQUENCE [LARGE SCALE GENOMIC DNA]</scope>
    <source>
        <strain evidence="18">Taebaek</strain>
    </source>
</reference>
<comment type="similarity">
    <text evidence="4">Belongs to the sarcoglycan beta/delta/gamma/zeta family.</text>
</comment>
<accession>A0ABD2JI26</accession>
<keyword evidence="6" id="KW-1003">Cell membrane</keyword>
<evidence type="ECO:0000313" key="19">
    <source>
        <dbReference type="Proteomes" id="UP001620645"/>
    </source>
</evidence>
<keyword evidence="13" id="KW-0325">Glycoprotein</keyword>
<evidence type="ECO:0000256" key="3">
    <source>
        <dbReference type="ARBA" id="ARBA00004274"/>
    </source>
</evidence>
<comment type="function">
    <text evidence="1">Component of the sarcoglycan complex, a subcomplex of the dystrophin-glycoprotein complex which forms a link between the F-actin cytoskeleton and the extracellular matrix.</text>
</comment>